<dbReference type="STRING" id="488538.SAR116_2158"/>
<keyword evidence="2" id="KW-0288">FMN</keyword>
<keyword evidence="1" id="KW-0285">Flavoprotein</keyword>
<dbReference type="InterPro" id="IPR050627">
    <property type="entry name" value="Nitroreductase/BluB"/>
</dbReference>
<dbReference type="EC" id="1.6.99.3" evidence="5"/>
<keyword evidence="3 5" id="KW-0560">Oxidoreductase</keyword>
<evidence type="ECO:0000313" key="5">
    <source>
        <dbReference type="EMBL" id="ADE40401.1"/>
    </source>
</evidence>
<dbReference type="EMBL" id="CP001751">
    <property type="protein sequence ID" value="ADE40401.1"/>
    <property type="molecule type" value="Genomic_DNA"/>
</dbReference>
<dbReference type="RefSeq" id="WP_013047028.1">
    <property type="nucleotide sequence ID" value="NC_014010.1"/>
</dbReference>
<dbReference type="Gene3D" id="3.40.109.10">
    <property type="entry name" value="NADH Oxidase"/>
    <property type="match status" value="1"/>
</dbReference>
<dbReference type="GO" id="GO:0016491">
    <property type="term" value="F:oxidoreductase activity"/>
    <property type="evidence" value="ECO:0007669"/>
    <property type="project" value="UniProtKB-KW"/>
</dbReference>
<dbReference type="InterPro" id="IPR029479">
    <property type="entry name" value="Nitroreductase"/>
</dbReference>
<evidence type="ECO:0000313" key="6">
    <source>
        <dbReference type="Proteomes" id="UP000007460"/>
    </source>
</evidence>
<organism evidence="5 6">
    <name type="scientific">Puniceispirillum marinum (strain IMCC1322)</name>
    <dbReference type="NCBI Taxonomy" id="488538"/>
    <lineage>
        <taxon>Bacteria</taxon>
        <taxon>Pseudomonadati</taxon>
        <taxon>Pseudomonadota</taxon>
        <taxon>Alphaproteobacteria</taxon>
        <taxon>Candidatus Puniceispirillales</taxon>
        <taxon>Candidatus Puniceispirillaceae</taxon>
        <taxon>Candidatus Puniceispirillum</taxon>
    </lineage>
</organism>
<dbReference type="KEGG" id="apb:SAR116_2158"/>
<protein>
    <submittedName>
        <fullName evidence="5">Nitroreductase family protein</fullName>
        <ecNumber evidence="5">1.6.99.3</ecNumber>
    </submittedName>
</protein>
<dbReference type="InterPro" id="IPR000415">
    <property type="entry name" value="Nitroreductase-like"/>
</dbReference>
<dbReference type="HOGENOM" id="CLU_070764_1_0_5"/>
<dbReference type="OrthoDB" id="9802510at2"/>
<dbReference type="Proteomes" id="UP000007460">
    <property type="component" value="Chromosome"/>
</dbReference>
<dbReference type="PANTHER" id="PTHR23026">
    <property type="entry name" value="NADPH NITROREDUCTASE"/>
    <property type="match status" value="1"/>
</dbReference>
<keyword evidence="6" id="KW-1185">Reference proteome</keyword>
<proteinExistence type="predicted"/>
<dbReference type="CDD" id="cd02144">
    <property type="entry name" value="iodotyrosine_dehalogenase"/>
    <property type="match status" value="1"/>
</dbReference>
<evidence type="ECO:0000259" key="4">
    <source>
        <dbReference type="Pfam" id="PF00881"/>
    </source>
</evidence>
<gene>
    <name evidence="5" type="ordered locus">SAR116_2158</name>
</gene>
<dbReference type="AlphaFoldDB" id="D5BNW7"/>
<sequence>MFIRENLTYVAAPLPHREPRDDGQMAAAAQAFRDTMATRHTVRDFSSRPVPKAIIEDCIRTAGRAPSGANHQPWHFAAIASPSIKAKIRAAAEAEEAKFYASTSHDEWIKALEPIGTGPDKPHLEIAPWLIVIFGERYGQFDDGTRYKNYYVPESVGIASGFLIAALHMAGLSCLTHTPNPMGFLGEICNRPASNKAMMILAVGHAADDASIPAVAKIKKPLADIMTCFE</sequence>
<evidence type="ECO:0000256" key="2">
    <source>
        <dbReference type="ARBA" id="ARBA00022643"/>
    </source>
</evidence>
<reference evidence="5 6" key="1">
    <citation type="journal article" date="2010" name="J. Bacteriol.">
        <title>Complete genome sequence of "Candidatus Puniceispirillum marinum" IMCC1322, a representative of the SAR116 clade in the Alphaproteobacteria.</title>
        <authorList>
            <person name="Oh H.M."/>
            <person name="Kwon K.K."/>
            <person name="Kang I."/>
            <person name="Kang S.G."/>
            <person name="Lee J.H."/>
            <person name="Kim S.J."/>
            <person name="Cho J.C."/>
        </authorList>
    </citation>
    <scope>NUCLEOTIDE SEQUENCE [LARGE SCALE GENOMIC DNA]</scope>
    <source>
        <strain evidence="5 6">IMCC1322</strain>
    </source>
</reference>
<dbReference type="SUPFAM" id="SSF55469">
    <property type="entry name" value="FMN-dependent nitroreductase-like"/>
    <property type="match status" value="1"/>
</dbReference>
<name>D5BNW7_PUNMI</name>
<evidence type="ECO:0000256" key="1">
    <source>
        <dbReference type="ARBA" id="ARBA00022630"/>
    </source>
</evidence>
<accession>D5BNW7</accession>
<evidence type="ECO:0000256" key="3">
    <source>
        <dbReference type="ARBA" id="ARBA00023002"/>
    </source>
</evidence>
<dbReference type="PANTHER" id="PTHR23026:SF90">
    <property type="entry name" value="IODOTYROSINE DEIODINASE 1"/>
    <property type="match status" value="1"/>
</dbReference>
<dbReference type="Pfam" id="PF00881">
    <property type="entry name" value="Nitroreductase"/>
    <property type="match status" value="1"/>
</dbReference>
<feature type="domain" description="Nitroreductase" evidence="4">
    <location>
        <begin position="37"/>
        <end position="205"/>
    </location>
</feature>
<dbReference type="eggNOG" id="COG0778">
    <property type="taxonomic scope" value="Bacteria"/>
</dbReference>